<evidence type="ECO:0000256" key="1">
    <source>
        <dbReference type="SAM" id="MobiDB-lite"/>
    </source>
</evidence>
<gene>
    <name evidence="2" type="ORF">CSSPTR1EN2_LOCUS2771</name>
</gene>
<accession>A0ABP0TF13</accession>
<evidence type="ECO:0000313" key="2">
    <source>
        <dbReference type="EMBL" id="CAK9194929.1"/>
    </source>
</evidence>
<feature type="region of interest" description="Disordered" evidence="1">
    <location>
        <begin position="38"/>
        <end position="57"/>
    </location>
</feature>
<dbReference type="Proteomes" id="UP001497512">
    <property type="component" value="Chromosome 10"/>
</dbReference>
<sequence length="70" mass="7622">MRMRQRAQCLGASEDELGVQKLVKLDAAHTCDNGAWEAEKSACTQGADESDDRDYEVPTRLPDTALLLGA</sequence>
<dbReference type="EMBL" id="OZ019902">
    <property type="protein sequence ID" value="CAK9194929.1"/>
    <property type="molecule type" value="Genomic_DNA"/>
</dbReference>
<keyword evidence="3" id="KW-1185">Reference proteome</keyword>
<evidence type="ECO:0000313" key="3">
    <source>
        <dbReference type="Proteomes" id="UP001497512"/>
    </source>
</evidence>
<organism evidence="2 3">
    <name type="scientific">Sphagnum troendelagicum</name>
    <dbReference type="NCBI Taxonomy" id="128251"/>
    <lineage>
        <taxon>Eukaryota</taxon>
        <taxon>Viridiplantae</taxon>
        <taxon>Streptophyta</taxon>
        <taxon>Embryophyta</taxon>
        <taxon>Bryophyta</taxon>
        <taxon>Sphagnophytina</taxon>
        <taxon>Sphagnopsida</taxon>
        <taxon>Sphagnales</taxon>
        <taxon>Sphagnaceae</taxon>
        <taxon>Sphagnum</taxon>
    </lineage>
</organism>
<name>A0ABP0TF13_9BRYO</name>
<reference evidence="2" key="1">
    <citation type="submission" date="2024-02" db="EMBL/GenBank/DDBJ databases">
        <authorList>
            <consortium name="ELIXIR-Norway"/>
            <consortium name="Elixir Norway"/>
        </authorList>
    </citation>
    <scope>NUCLEOTIDE SEQUENCE</scope>
</reference>
<protein>
    <submittedName>
        <fullName evidence="2">Uncharacterized protein</fullName>
    </submittedName>
</protein>
<proteinExistence type="predicted"/>